<proteinExistence type="predicted"/>
<keyword evidence="2" id="KW-1185">Reference proteome</keyword>
<evidence type="ECO:0000313" key="2">
    <source>
        <dbReference type="Proteomes" id="UP001523528"/>
    </source>
</evidence>
<organism evidence="1 2">
    <name type="scientific">Acetobacter lambici</name>
    <dbReference type="NCBI Taxonomy" id="1332824"/>
    <lineage>
        <taxon>Bacteria</taxon>
        <taxon>Pseudomonadati</taxon>
        <taxon>Pseudomonadota</taxon>
        <taxon>Alphaproteobacteria</taxon>
        <taxon>Acetobacterales</taxon>
        <taxon>Acetobacteraceae</taxon>
        <taxon>Acetobacter</taxon>
    </lineage>
</organism>
<gene>
    <name evidence="1" type="ORF">NKW50_04300</name>
</gene>
<comment type="caution">
    <text evidence="1">The sequence shown here is derived from an EMBL/GenBank/DDBJ whole genome shotgun (WGS) entry which is preliminary data.</text>
</comment>
<dbReference type="RefSeq" id="WP_253543718.1">
    <property type="nucleotide sequence ID" value="NZ_JAMYZY010000004.1"/>
</dbReference>
<dbReference type="Proteomes" id="UP001523528">
    <property type="component" value="Unassembled WGS sequence"/>
</dbReference>
<protein>
    <submittedName>
        <fullName evidence="1">Uncharacterized protein</fullName>
    </submittedName>
</protein>
<name>A0ABT1EXY1_9PROT</name>
<evidence type="ECO:0000313" key="1">
    <source>
        <dbReference type="EMBL" id="MCP1257810.1"/>
    </source>
</evidence>
<sequence>MSGLAKVWRGAGGAWFFLQPPACCLINVMILHDLWRVMSPPACKHVRHRGGGWAKKAFGHGLRQVTWALNVMASAPILMAQGYVMTLHCVPG</sequence>
<accession>A0ABT1EXY1</accession>
<dbReference type="EMBL" id="JAMYZZ010000004">
    <property type="protein sequence ID" value="MCP1257810.1"/>
    <property type="molecule type" value="Genomic_DNA"/>
</dbReference>
<reference evidence="1 2" key="1">
    <citation type="submission" date="2022-06" db="EMBL/GenBank/DDBJ databases">
        <title>Acetobacer genomes from food samples.</title>
        <authorList>
            <person name="Sombolestani A."/>
        </authorList>
    </citation>
    <scope>NUCLEOTIDE SEQUENCE [LARGE SCALE GENOMIC DNA]</scope>
    <source>
        <strain evidence="1 2">R-83285</strain>
    </source>
</reference>